<reference evidence="3" key="1">
    <citation type="journal article" date="2020" name="Plant Biotechnol. J.">
        <title>The pomegranate (Punica granatum L.) draft genome dissects genetic divergence between soft- and hard-seeded cultivars.</title>
        <authorList>
            <person name="Luo X."/>
            <person name="Li H."/>
            <person name="Wu Z."/>
            <person name="Yao W."/>
            <person name="Zhao P."/>
            <person name="Cao D."/>
            <person name="Yu H."/>
            <person name="Li K."/>
            <person name="Poudel K."/>
            <person name="Zhao D."/>
            <person name="Zhang F."/>
            <person name="Xia X."/>
            <person name="Chen L."/>
            <person name="Wang Q."/>
            <person name="Jing D."/>
            <person name="Cao S."/>
        </authorList>
    </citation>
    <scope>NUCLEOTIDE SEQUENCE [LARGE SCALE GENOMIC DNA]</scope>
    <source>
        <strain evidence="3">cv. Tunisia</strain>
    </source>
</reference>
<dbReference type="Proteomes" id="UP000515151">
    <property type="component" value="Chromosome 3"/>
</dbReference>
<feature type="signal peptide" evidence="1">
    <location>
        <begin position="1"/>
        <end position="27"/>
    </location>
</feature>
<feature type="chain" id="PRO_5027938037" evidence="1">
    <location>
        <begin position="28"/>
        <end position="389"/>
    </location>
</feature>
<proteinExistence type="predicted"/>
<dbReference type="InterPro" id="IPR004314">
    <property type="entry name" value="Neprosin"/>
</dbReference>
<gene>
    <name evidence="4" type="primary">LOC116199484</name>
</gene>
<protein>
    <submittedName>
        <fullName evidence="4">Uncharacterized protein LOC116199484</fullName>
    </submittedName>
</protein>
<sequence length="389" mass="42937">MTTHKIRREVIVAIYLLIAVAVDSVQARRNLIVPGKSNDAKLDKPPRGIVKTIQSGSGDVVDCVDIYKQPAFDHPLLKNHIIQMKSNSFIEEEEEGKSHLASEEQPGLEEWGVDCPEGTIPIIRRPSKNSADVKDYVLPFPFDNESLAVSPNAGHEYAQVSLTGAEGTFQGAQGIFNLWTPLTENNEISVSQIWILAGPTEFINTVEAGWISDGYQSTGCYNLICPGFVQTNSKFGLGSIIRPVSKFNGKQMEVKIEIKQDKSTGHWWLRLKNVDLGYWPGSIFTSLRGGASAINWGGEITNSENNGQHTTTQMGSGHFPRDGFYTKSSYIRNLGHIQNNNPMQSTPREALQTYVTNRQCYDLVVGPPNLNFGTHIYFGGPGFSAQCSK</sequence>
<name>A0A6P8D2F6_PUNGR</name>
<dbReference type="RefSeq" id="XP_031385698.1">
    <property type="nucleotide sequence ID" value="XM_031529838.1"/>
</dbReference>
<dbReference type="InterPro" id="IPR053168">
    <property type="entry name" value="Glutamic_endopeptidase"/>
</dbReference>
<evidence type="ECO:0000259" key="2">
    <source>
        <dbReference type="PROSITE" id="PS52045"/>
    </source>
</evidence>
<accession>A0A6P8D2F6</accession>
<feature type="domain" description="Neprosin PEP catalytic" evidence="2">
    <location>
        <begin position="150"/>
        <end position="388"/>
    </location>
</feature>
<keyword evidence="3" id="KW-1185">Reference proteome</keyword>
<dbReference type="PANTHER" id="PTHR31589">
    <property type="entry name" value="PROTEIN, PUTATIVE (DUF239)-RELATED-RELATED"/>
    <property type="match status" value="1"/>
</dbReference>
<evidence type="ECO:0000313" key="4">
    <source>
        <dbReference type="RefSeq" id="XP_031385698.1"/>
    </source>
</evidence>
<organism evidence="3 4">
    <name type="scientific">Punica granatum</name>
    <name type="common">Pomegranate</name>
    <dbReference type="NCBI Taxonomy" id="22663"/>
    <lineage>
        <taxon>Eukaryota</taxon>
        <taxon>Viridiplantae</taxon>
        <taxon>Streptophyta</taxon>
        <taxon>Embryophyta</taxon>
        <taxon>Tracheophyta</taxon>
        <taxon>Spermatophyta</taxon>
        <taxon>Magnoliopsida</taxon>
        <taxon>eudicotyledons</taxon>
        <taxon>Gunneridae</taxon>
        <taxon>Pentapetalae</taxon>
        <taxon>rosids</taxon>
        <taxon>malvids</taxon>
        <taxon>Myrtales</taxon>
        <taxon>Lythraceae</taxon>
        <taxon>Punica</taxon>
    </lineage>
</organism>
<keyword evidence="1" id="KW-0732">Signal</keyword>
<evidence type="ECO:0000256" key="1">
    <source>
        <dbReference type="SAM" id="SignalP"/>
    </source>
</evidence>
<reference evidence="4" key="2">
    <citation type="submission" date="2025-08" db="UniProtKB">
        <authorList>
            <consortium name="RefSeq"/>
        </authorList>
    </citation>
    <scope>IDENTIFICATION</scope>
    <source>
        <tissue evidence="4">Leaf</tissue>
    </source>
</reference>
<dbReference type="PANTHER" id="PTHR31589:SF221">
    <property type="entry name" value="LIGASE, PUTATIVE (DUF239)-RELATED"/>
    <property type="match status" value="1"/>
</dbReference>
<dbReference type="AlphaFoldDB" id="A0A6P8D2F6"/>
<dbReference type="OrthoDB" id="1858978at2759"/>
<dbReference type="InterPro" id="IPR025521">
    <property type="entry name" value="Neprosin_propep"/>
</dbReference>
<dbReference type="PROSITE" id="PS52045">
    <property type="entry name" value="NEPROSIN_PEP_CD"/>
    <property type="match status" value="1"/>
</dbReference>
<dbReference type="GeneID" id="116199484"/>
<dbReference type="Pfam" id="PF03080">
    <property type="entry name" value="Neprosin"/>
    <property type="match status" value="1"/>
</dbReference>
<evidence type="ECO:0000313" key="3">
    <source>
        <dbReference type="Proteomes" id="UP000515151"/>
    </source>
</evidence>
<dbReference type="Pfam" id="PF14365">
    <property type="entry name" value="Neprosin_AP"/>
    <property type="match status" value="1"/>
</dbReference>